<evidence type="ECO:0000313" key="3">
    <source>
        <dbReference type="EMBL" id="KXH68663.1"/>
    </source>
</evidence>
<proteinExistence type="predicted"/>
<feature type="domain" description="DUF8212" evidence="2">
    <location>
        <begin position="235"/>
        <end position="262"/>
    </location>
</feature>
<gene>
    <name evidence="3" type="ORF">CSAL01_08779</name>
</gene>
<dbReference type="Pfam" id="PF06985">
    <property type="entry name" value="HET"/>
    <property type="match status" value="1"/>
</dbReference>
<protein>
    <submittedName>
        <fullName evidence="3">HET domain-containing protein</fullName>
    </submittedName>
</protein>
<dbReference type="AlphaFoldDB" id="A0A135V7K4"/>
<dbReference type="PANTHER" id="PTHR10622:SF12">
    <property type="entry name" value="HET DOMAIN-CONTAINING PROTEIN"/>
    <property type="match status" value="1"/>
</dbReference>
<sequence length="586" mass="67313">MWLVNTDTLTLEEVSEPSSIKYAILSHTWEDDEVTFRDFQNVERIRARHKSGFSKIEKTCELARQRGLQYAWVDTCCIDKSSSAELSGAINSMFSWYRESTVCFVFLSDLPASERLIEQVGLTSVFPYAQKTFAACRWFTRGCTLQEPIAPSEVEFFDSQWGWFSRKADCPDKLGEITGIRRSVLEFSSNLRQTPIAVKMSWAASRKTKRAEDRAYSLLGIFNINMSMIYGEGSKAFRRLQEEISRETNDLSLFEWRGPTQEDAGYQRFRGIFARSPSEFSSRSELQRSGTKQDSQNEFTLNNKGVRFETKLYKHTQGAYVMYLGFNMRENIPVCIVLTRTAEGFIRSEPWLLTYEQSWNLSRIHNTFTIRVQKDDEFHSTSISSNPDESYAAKLKFLIRDTDSNFSETFPLTLTLGWASSHQQPLAVLYCSEGLVDTARLAIRNVLPDNFPDLFKDDIDWISSNEESFEKVLSIIYTDPQFQATEVQFVTQKIMILHRGFRKVSAFVATFRVELATQQDHNNIIIYHASLSSKISRVEGRTAMLALKSVMIKLKLTVEICVFYIARFSVKIILPKVDMSCSEGEA</sequence>
<feature type="domain" description="Heterokaryon incompatibility" evidence="1">
    <location>
        <begin position="22"/>
        <end position="114"/>
    </location>
</feature>
<evidence type="ECO:0000313" key="4">
    <source>
        <dbReference type="Proteomes" id="UP000070121"/>
    </source>
</evidence>
<evidence type="ECO:0000259" key="2">
    <source>
        <dbReference type="Pfam" id="PF26640"/>
    </source>
</evidence>
<accession>A0A135V7K4</accession>
<dbReference type="Proteomes" id="UP000070121">
    <property type="component" value="Unassembled WGS sequence"/>
</dbReference>
<name>A0A135V7K4_9PEZI</name>
<keyword evidence="4" id="KW-1185">Reference proteome</keyword>
<evidence type="ECO:0000259" key="1">
    <source>
        <dbReference type="Pfam" id="PF06985"/>
    </source>
</evidence>
<dbReference type="EMBL" id="JFFI01000250">
    <property type="protein sequence ID" value="KXH68663.1"/>
    <property type="molecule type" value="Genomic_DNA"/>
</dbReference>
<dbReference type="OrthoDB" id="20872at2759"/>
<dbReference type="InterPro" id="IPR058525">
    <property type="entry name" value="DUF8212"/>
</dbReference>
<organism evidence="3 4">
    <name type="scientific">Colletotrichum salicis</name>
    <dbReference type="NCBI Taxonomy" id="1209931"/>
    <lineage>
        <taxon>Eukaryota</taxon>
        <taxon>Fungi</taxon>
        <taxon>Dikarya</taxon>
        <taxon>Ascomycota</taxon>
        <taxon>Pezizomycotina</taxon>
        <taxon>Sordariomycetes</taxon>
        <taxon>Hypocreomycetidae</taxon>
        <taxon>Glomerellales</taxon>
        <taxon>Glomerellaceae</taxon>
        <taxon>Colletotrichum</taxon>
        <taxon>Colletotrichum acutatum species complex</taxon>
    </lineage>
</organism>
<dbReference type="Pfam" id="PF26640">
    <property type="entry name" value="DUF8212"/>
    <property type="match status" value="1"/>
</dbReference>
<dbReference type="InterPro" id="IPR010730">
    <property type="entry name" value="HET"/>
</dbReference>
<reference evidence="3 4" key="1">
    <citation type="submission" date="2014-02" db="EMBL/GenBank/DDBJ databases">
        <title>The genome sequence of Colletotrichum salicis CBS 607.94.</title>
        <authorList>
            <person name="Baroncelli R."/>
            <person name="Thon M.R."/>
        </authorList>
    </citation>
    <scope>NUCLEOTIDE SEQUENCE [LARGE SCALE GENOMIC DNA]</scope>
    <source>
        <strain evidence="3 4">CBS 607.94</strain>
    </source>
</reference>
<comment type="caution">
    <text evidence="3">The sequence shown here is derived from an EMBL/GenBank/DDBJ whole genome shotgun (WGS) entry which is preliminary data.</text>
</comment>
<dbReference type="PANTHER" id="PTHR10622">
    <property type="entry name" value="HET DOMAIN-CONTAINING PROTEIN"/>
    <property type="match status" value="1"/>
</dbReference>
<dbReference type="STRING" id="1209931.A0A135V7K4"/>